<dbReference type="InterPro" id="IPR000477">
    <property type="entry name" value="RT_dom"/>
</dbReference>
<sequence length="265" mass="31003">MFYKNQLDEHSGNCQNLWKTFGKILNNKKSSSHVVNKLKINNKEICDSHLMAQEFNKYFCSVAEKLAENFDNTNSNHKNYLRNKVENSFFFHKINENELNREIDKLDDKKSSGFDDISVKFLKLCKSIILKPLVLIFNQSVLTGEYPDELKIAKVIPIFKKGEKALMSNYRPISLLSIINKLFEKLIYKRLRKFLIKYNVLYKYQFGFRPGYSTDMALIEIVDNIKTAIDDNKFVCGTFLDLSKAFDTVNHKILLDKLNHYGIRV</sequence>
<dbReference type="PANTHER" id="PTHR47510">
    <property type="entry name" value="REVERSE TRANSCRIPTASE DOMAIN-CONTAINING PROTEIN"/>
    <property type="match status" value="1"/>
</dbReference>
<gene>
    <name evidence="2" type="ORF">MNOR_LOCUS30912</name>
</gene>
<name>A0AAV2S0P2_MEGNR</name>
<evidence type="ECO:0000313" key="2">
    <source>
        <dbReference type="EMBL" id="CAL4152207.1"/>
    </source>
</evidence>
<accession>A0AAV2S0P2</accession>
<feature type="domain" description="Reverse transcriptase" evidence="1">
    <location>
        <begin position="139"/>
        <end position="265"/>
    </location>
</feature>
<dbReference type="PROSITE" id="PS50878">
    <property type="entry name" value="RT_POL"/>
    <property type="match status" value="1"/>
</dbReference>
<evidence type="ECO:0000313" key="3">
    <source>
        <dbReference type="Proteomes" id="UP001497623"/>
    </source>
</evidence>
<dbReference type="GO" id="GO:0071897">
    <property type="term" value="P:DNA biosynthetic process"/>
    <property type="evidence" value="ECO:0007669"/>
    <property type="project" value="UniProtKB-ARBA"/>
</dbReference>
<reference evidence="2 3" key="1">
    <citation type="submission" date="2024-05" db="EMBL/GenBank/DDBJ databases">
        <authorList>
            <person name="Wallberg A."/>
        </authorList>
    </citation>
    <scope>NUCLEOTIDE SEQUENCE [LARGE SCALE GENOMIC DNA]</scope>
</reference>
<protein>
    <recommendedName>
        <fullName evidence="1">Reverse transcriptase domain-containing protein</fullName>
    </recommendedName>
</protein>
<dbReference type="InterPro" id="IPR043502">
    <property type="entry name" value="DNA/RNA_pol_sf"/>
</dbReference>
<dbReference type="EMBL" id="CAXKWB010038714">
    <property type="protein sequence ID" value="CAL4152207.1"/>
    <property type="molecule type" value="Genomic_DNA"/>
</dbReference>
<dbReference type="Proteomes" id="UP001497623">
    <property type="component" value="Unassembled WGS sequence"/>
</dbReference>
<dbReference type="Pfam" id="PF00078">
    <property type="entry name" value="RVT_1"/>
    <property type="match status" value="1"/>
</dbReference>
<evidence type="ECO:0000259" key="1">
    <source>
        <dbReference type="PROSITE" id="PS50878"/>
    </source>
</evidence>
<comment type="caution">
    <text evidence="2">The sequence shown here is derived from an EMBL/GenBank/DDBJ whole genome shotgun (WGS) entry which is preliminary data.</text>
</comment>
<organism evidence="2 3">
    <name type="scientific">Meganyctiphanes norvegica</name>
    <name type="common">Northern krill</name>
    <name type="synonym">Thysanopoda norvegica</name>
    <dbReference type="NCBI Taxonomy" id="48144"/>
    <lineage>
        <taxon>Eukaryota</taxon>
        <taxon>Metazoa</taxon>
        <taxon>Ecdysozoa</taxon>
        <taxon>Arthropoda</taxon>
        <taxon>Crustacea</taxon>
        <taxon>Multicrustacea</taxon>
        <taxon>Malacostraca</taxon>
        <taxon>Eumalacostraca</taxon>
        <taxon>Eucarida</taxon>
        <taxon>Euphausiacea</taxon>
        <taxon>Euphausiidae</taxon>
        <taxon>Meganyctiphanes</taxon>
    </lineage>
</organism>
<dbReference type="AlphaFoldDB" id="A0AAV2S0P2"/>
<dbReference type="PANTHER" id="PTHR47510:SF3">
    <property type="entry name" value="ENDO_EXONUCLEASE_PHOSPHATASE DOMAIN-CONTAINING PROTEIN"/>
    <property type="match status" value="1"/>
</dbReference>
<proteinExistence type="predicted"/>
<keyword evidence="3" id="KW-1185">Reference proteome</keyword>
<dbReference type="SUPFAM" id="SSF56672">
    <property type="entry name" value="DNA/RNA polymerases"/>
    <property type="match status" value="1"/>
</dbReference>
<dbReference type="CDD" id="cd01650">
    <property type="entry name" value="RT_nLTR_like"/>
    <property type="match status" value="1"/>
</dbReference>